<protein>
    <submittedName>
        <fullName evidence="2">Tyrosineprotein phosphatase Larlike [Bombyx mori]</fullName>
    </submittedName>
</protein>
<accession>A0A0K2THR8</accession>
<feature type="domain" description="Ig-like" evidence="1">
    <location>
        <begin position="23"/>
        <end position="116"/>
    </location>
</feature>
<dbReference type="SUPFAM" id="SSF48726">
    <property type="entry name" value="Immunoglobulin"/>
    <property type="match status" value="1"/>
</dbReference>
<dbReference type="PANTHER" id="PTHR23279">
    <property type="entry name" value="DEFECTIVE PROBOSCIS EXTENSION RESPONSE DPR -RELATED"/>
    <property type="match status" value="1"/>
</dbReference>
<dbReference type="InterPro" id="IPR007110">
    <property type="entry name" value="Ig-like_dom"/>
</dbReference>
<dbReference type="Gene3D" id="2.60.40.10">
    <property type="entry name" value="Immunoglobulins"/>
    <property type="match status" value="1"/>
</dbReference>
<dbReference type="InterPro" id="IPR013783">
    <property type="entry name" value="Ig-like_fold"/>
</dbReference>
<sequence>MYVCQVSTTPVRSHRVHLTVAEPTTVIYGGPELLRRGSQINLTCEIRDYPKEIRFIFWFKDGKSLSNKNQRYNISMMQSDPDLAISWCMVNSAEVQDSGTYHCSSDAGISNKTSIHV</sequence>
<dbReference type="PANTHER" id="PTHR23279:SF36">
    <property type="entry name" value="DEFECTIVE PROBOSCIS EXTENSION RESPONSE 9, ISOFORM A"/>
    <property type="match status" value="1"/>
</dbReference>
<evidence type="ECO:0000259" key="1">
    <source>
        <dbReference type="PROSITE" id="PS50835"/>
    </source>
</evidence>
<dbReference type="GO" id="GO:0050808">
    <property type="term" value="P:synapse organization"/>
    <property type="evidence" value="ECO:0007669"/>
    <property type="project" value="TreeGrafter"/>
</dbReference>
<dbReference type="AlphaFoldDB" id="A0A0K2THR8"/>
<name>A0A0K2THR8_LEPSM</name>
<dbReference type="Pfam" id="PF13927">
    <property type="entry name" value="Ig_3"/>
    <property type="match status" value="1"/>
</dbReference>
<feature type="non-terminal residue" evidence="2">
    <location>
        <position position="1"/>
    </location>
</feature>
<organism evidence="2">
    <name type="scientific">Lepeophtheirus salmonis</name>
    <name type="common">Salmon louse</name>
    <name type="synonym">Caligus salmonis</name>
    <dbReference type="NCBI Taxonomy" id="72036"/>
    <lineage>
        <taxon>Eukaryota</taxon>
        <taxon>Metazoa</taxon>
        <taxon>Ecdysozoa</taxon>
        <taxon>Arthropoda</taxon>
        <taxon>Crustacea</taxon>
        <taxon>Multicrustacea</taxon>
        <taxon>Hexanauplia</taxon>
        <taxon>Copepoda</taxon>
        <taxon>Siphonostomatoida</taxon>
        <taxon>Caligidae</taxon>
        <taxon>Lepeophtheirus</taxon>
    </lineage>
</organism>
<dbReference type="InterPro" id="IPR037448">
    <property type="entry name" value="Zig-8"/>
</dbReference>
<dbReference type="PROSITE" id="PS50835">
    <property type="entry name" value="IG_LIKE"/>
    <property type="match status" value="1"/>
</dbReference>
<dbReference type="EMBL" id="HACA01007821">
    <property type="protein sequence ID" value="CDW25182.1"/>
    <property type="molecule type" value="Transcribed_RNA"/>
</dbReference>
<dbReference type="OrthoDB" id="190835at2759"/>
<evidence type="ECO:0000313" key="2">
    <source>
        <dbReference type="EMBL" id="CDW25182.1"/>
    </source>
</evidence>
<feature type="non-terminal residue" evidence="2">
    <location>
        <position position="117"/>
    </location>
</feature>
<reference evidence="2" key="1">
    <citation type="submission" date="2014-05" db="EMBL/GenBank/DDBJ databases">
        <authorList>
            <person name="Chronopoulou M."/>
        </authorList>
    </citation>
    <scope>NUCLEOTIDE SEQUENCE</scope>
    <source>
        <tissue evidence="2">Whole organism</tissue>
    </source>
</reference>
<proteinExistence type="predicted"/>
<dbReference type="GO" id="GO:0032589">
    <property type="term" value="C:neuron projection membrane"/>
    <property type="evidence" value="ECO:0007669"/>
    <property type="project" value="TreeGrafter"/>
</dbReference>
<dbReference type="InterPro" id="IPR036179">
    <property type="entry name" value="Ig-like_dom_sf"/>
</dbReference>